<dbReference type="Gene3D" id="3.30.1150.10">
    <property type="match status" value="1"/>
</dbReference>
<evidence type="ECO:0000256" key="10">
    <source>
        <dbReference type="SAM" id="MobiDB-lite"/>
    </source>
</evidence>
<dbReference type="InterPro" id="IPR006260">
    <property type="entry name" value="TonB/TolA_C"/>
</dbReference>
<keyword evidence="6" id="KW-0812">Transmembrane</keyword>
<organism evidence="12 13">
    <name type="scientific">Neoroseomonas terrae</name>
    <dbReference type="NCBI Taxonomy" id="424799"/>
    <lineage>
        <taxon>Bacteria</taxon>
        <taxon>Pseudomonadati</taxon>
        <taxon>Pseudomonadota</taxon>
        <taxon>Alphaproteobacteria</taxon>
        <taxon>Acetobacterales</taxon>
        <taxon>Acetobacteraceae</taxon>
        <taxon>Neoroseomonas</taxon>
    </lineage>
</organism>
<gene>
    <name evidence="12" type="ORF">GXW78_22525</name>
</gene>
<evidence type="ECO:0000313" key="12">
    <source>
        <dbReference type="EMBL" id="MBR0652449.1"/>
    </source>
</evidence>
<dbReference type="InterPro" id="IPR051045">
    <property type="entry name" value="TonB-dependent_transducer"/>
</dbReference>
<keyword evidence="9" id="KW-0472">Membrane</keyword>
<keyword evidence="3" id="KW-0813">Transport</keyword>
<dbReference type="PROSITE" id="PS52015">
    <property type="entry name" value="TONB_CTD"/>
    <property type="match status" value="1"/>
</dbReference>
<dbReference type="InterPro" id="IPR037682">
    <property type="entry name" value="TonB_C"/>
</dbReference>
<evidence type="ECO:0000256" key="3">
    <source>
        <dbReference type="ARBA" id="ARBA00022448"/>
    </source>
</evidence>
<evidence type="ECO:0000256" key="9">
    <source>
        <dbReference type="ARBA" id="ARBA00023136"/>
    </source>
</evidence>
<sequence>MTPAPTAAEPSPAPPTAPAAPARAARPPPSYLQAVAAALERQKRYPEAARARRAAGVAVLQFTVLRNGTIASWRIERRTGDADLDNAVEIMIQRARLPPMPSSMEVDTLVITVPVRFEVR</sequence>
<comment type="similarity">
    <text evidence="2">Belongs to the TonB family.</text>
</comment>
<evidence type="ECO:0000313" key="13">
    <source>
        <dbReference type="Proteomes" id="UP000698752"/>
    </source>
</evidence>
<feature type="region of interest" description="Disordered" evidence="10">
    <location>
        <begin position="1"/>
        <end position="27"/>
    </location>
</feature>
<keyword evidence="8" id="KW-1133">Transmembrane helix</keyword>
<protein>
    <submittedName>
        <fullName evidence="12">Energy transducer TonB</fullName>
    </submittedName>
</protein>
<feature type="compositionally biased region" description="Low complexity" evidence="10">
    <location>
        <begin position="1"/>
        <end position="10"/>
    </location>
</feature>
<evidence type="ECO:0000256" key="8">
    <source>
        <dbReference type="ARBA" id="ARBA00022989"/>
    </source>
</evidence>
<dbReference type="NCBIfam" id="TIGR01352">
    <property type="entry name" value="tonB_Cterm"/>
    <property type="match status" value="1"/>
</dbReference>
<evidence type="ECO:0000256" key="5">
    <source>
        <dbReference type="ARBA" id="ARBA00022519"/>
    </source>
</evidence>
<comment type="caution">
    <text evidence="12">The sequence shown here is derived from an EMBL/GenBank/DDBJ whole genome shotgun (WGS) entry which is preliminary data.</text>
</comment>
<accession>A0ABS5EN47</accession>
<reference evidence="13" key="1">
    <citation type="journal article" date="2021" name="Syst. Appl. Microbiol.">
        <title>Roseomonas hellenica sp. nov., isolated from roots of wild-growing Alkanna tinctoria.</title>
        <authorList>
            <person name="Rat A."/>
            <person name="Naranjo H.D."/>
            <person name="Lebbe L."/>
            <person name="Cnockaert M."/>
            <person name="Krigas N."/>
            <person name="Grigoriadou K."/>
            <person name="Maloupa E."/>
            <person name="Willems A."/>
        </authorList>
    </citation>
    <scope>NUCLEOTIDE SEQUENCE [LARGE SCALE GENOMIC DNA]</scope>
    <source>
        <strain evidence="13">LMG 31159</strain>
    </source>
</reference>
<dbReference type="Proteomes" id="UP000698752">
    <property type="component" value="Unassembled WGS sequence"/>
</dbReference>
<dbReference type="Pfam" id="PF03544">
    <property type="entry name" value="TonB_C"/>
    <property type="match status" value="1"/>
</dbReference>
<dbReference type="SUPFAM" id="SSF74653">
    <property type="entry name" value="TolA/TonB C-terminal domain"/>
    <property type="match status" value="1"/>
</dbReference>
<keyword evidence="13" id="KW-1185">Reference proteome</keyword>
<evidence type="ECO:0000256" key="1">
    <source>
        <dbReference type="ARBA" id="ARBA00004383"/>
    </source>
</evidence>
<comment type="subcellular location">
    <subcellularLocation>
        <location evidence="1">Cell inner membrane</location>
        <topology evidence="1">Single-pass membrane protein</topology>
        <orientation evidence="1">Periplasmic side</orientation>
    </subcellularLocation>
</comment>
<evidence type="ECO:0000256" key="2">
    <source>
        <dbReference type="ARBA" id="ARBA00006555"/>
    </source>
</evidence>
<keyword evidence="7" id="KW-0653">Protein transport</keyword>
<keyword evidence="5" id="KW-0997">Cell inner membrane</keyword>
<feature type="domain" description="TonB C-terminal" evidence="11">
    <location>
        <begin position="30"/>
        <end position="120"/>
    </location>
</feature>
<name>A0ABS5EN47_9PROT</name>
<proteinExistence type="inferred from homology"/>
<evidence type="ECO:0000256" key="6">
    <source>
        <dbReference type="ARBA" id="ARBA00022692"/>
    </source>
</evidence>
<dbReference type="EMBL" id="JAAEDI010000028">
    <property type="protein sequence ID" value="MBR0652449.1"/>
    <property type="molecule type" value="Genomic_DNA"/>
</dbReference>
<keyword evidence="4" id="KW-1003">Cell membrane</keyword>
<evidence type="ECO:0000259" key="11">
    <source>
        <dbReference type="PROSITE" id="PS52015"/>
    </source>
</evidence>
<evidence type="ECO:0000256" key="7">
    <source>
        <dbReference type="ARBA" id="ARBA00022927"/>
    </source>
</evidence>
<dbReference type="PANTHER" id="PTHR33446">
    <property type="entry name" value="PROTEIN TONB-RELATED"/>
    <property type="match status" value="1"/>
</dbReference>
<evidence type="ECO:0000256" key="4">
    <source>
        <dbReference type="ARBA" id="ARBA00022475"/>
    </source>
</evidence>